<protein>
    <submittedName>
        <fullName evidence="2">Uncharacterized protein</fullName>
    </submittedName>
</protein>
<feature type="transmembrane region" description="Helical" evidence="1">
    <location>
        <begin position="49"/>
        <end position="66"/>
    </location>
</feature>
<keyword evidence="1" id="KW-1133">Transmembrane helix</keyword>
<evidence type="ECO:0000313" key="2">
    <source>
        <dbReference type="EMBL" id="PIR96295.1"/>
    </source>
</evidence>
<keyword evidence="1" id="KW-0812">Transmembrane</keyword>
<reference evidence="3" key="1">
    <citation type="submission" date="2017-09" db="EMBL/GenBank/DDBJ databases">
        <title>Depth-based differentiation of microbial function through sediment-hosted aquifers and enrichment of novel symbionts in the deep terrestrial subsurface.</title>
        <authorList>
            <person name="Probst A.J."/>
            <person name="Ladd B."/>
            <person name="Jarett J.K."/>
            <person name="Geller-Mcgrath D.E."/>
            <person name="Sieber C.M.K."/>
            <person name="Emerson J.B."/>
            <person name="Anantharaman K."/>
            <person name="Thomas B.C."/>
            <person name="Malmstrom R."/>
            <person name="Stieglmeier M."/>
            <person name="Klingl A."/>
            <person name="Woyke T."/>
            <person name="Ryan C.M."/>
            <person name="Banfield J.F."/>
        </authorList>
    </citation>
    <scope>NUCLEOTIDE SEQUENCE [LARGE SCALE GENOMIC DNA]</scope>
</reference>
<organism evidence="2 3">
    <name type="scientific">Candidatus Doudnabacteria bacterium CG10_big_fil_rev_8_21_14_0_10_42_18</name>
    <dbReference type="NCBI Taxonomy" id="1974552"/>
    <lineage>
        <taxon>Bacteria</taxon>
        <taxon>Candidatus Doudnaibacteriota</taxon>
    </lineage>
</organism>
<dbReference type="AlphaFoldDB" id="A0A2H0VB38"/>
<keyword evidence="1" id="KW-0472">Membrane</keyword>
<sequence length="67" mass="7925">MNIKLIGETLDVLGKLMIAYTAISVHWRFRKEHKVDDVVFKEMRREQIIGIMGMILLIVGYLLRNFF</sequence>
<evidence type="ECO:0000256" key="1">
    <source>
        <dbReference type="SAM" id="Phobius"/>
    </source>
</evidence>
<dbReference type="EMBL" id="PFAK01000030">
    <property type="protein sequence ID" value="PIR96295.1"/>
    <property type="molecule type" value="Genomic_DNA"/>
</dbReference>
<dbReference type="Proteomes" id="UP000230922">
    <property type="component" value="Unassembled WGS sequence"/>
</dbReference>
<comment type="caution">
    <text evidence="2">The sequence shown here is derived from an EMBL/GenBank/DDBJ whole genome shotgun (WGS) entry which is preliminary data.</text>
</comment>
<gene>
    <name evidence="2" type="ORF">COT92_01845</name>
</gene>
<accession>A0A2H0VB38</accession>
<evidence type="ECO:0000313" key="3">
    <source>
        <dbReference type="Proteomes" id="UP000230922"/>
    </source>
</evidence>
<name>A0A2H0VB38_9BACT</name>
<proteinExistence type="predicted"/>
<feature type="transmembrane region" description="Helical" evidence="1">
    <location>
        <begin position="12"/>
        <end position="29"/>
    </location>
</feature>